<accession>A0AAE0RQW5</accession>
<reference evidence="15" key="3">
    <citation type="submission" date="2023-05" db="EMBL/GenBank/DDBJ databases">
        <authorList>
            <person name="Smith C.H."/>
        </authorList>
    </citation>
    <scope>NUCLEOTIDE SEQUENCE</scope>
    <source>
        <strain evidence="15">CHS0354</strain>
        <tissue evidence="15">Mantle</tissue>
    </source>
</reference>
<reference evidence="15" key="2">
    <citation type="journal article" date="2021" name="Genome Biol. Evol.">
        <title>Developing a high-quality reference genome for a parasitic bivalve with doubly uniparental inheritance (Bivalvia: Unionida).</title>
        <authorList>
            <person name="Smith C.H."/>
        </authorList>
    </citation>
    <scope>NUCLEOTIDE SEQUENCE</scope>
    <source>
        <strain evidence="15">CHS0354</strain>
        <tissue evidence="15">Mantle</tissue>
    </source>
</reference>
<dbReference type="GO" id="GO:0005874">
    <property type="term" value="C:microtubule"/>
    <property type="evidence" value="ECO:0007669"/>
    <property type="project" value="UniProtKB-KW"/>
</dbReference>
<dbReference type="InterPro" id="IPR026687">
    <property type="entry name" value="CCDC181"/>
</dbReference>
<name>A0AAE0RQW5_9BIVA</name>
<evidence type="ECO:0000256" key="14">
    <source>
        <dbReference type="SAM" id="MobiDB-lite"/>
    </source>
</evidence>
<gene>
    <name evidence="15" type="ORF">CHS0354_006751</name>
</gene>
<evidence type="ECO:0000256" key="12">
    <source>
        <dbReference type="ARBA" id="ARBA00023273"/>
    </source>
</evidence>
<keyword evidence="8" id="KW-0282">Flagellum</keyword>
<dbReference type="PANTHER" id="PTHR14320:SF2">
    <property type="entry name" value="COILED-COIL DOMAIN-CONTAINING PROTEIN 181"/>
    <property type="match status" value="1"/>
</dbReference>
<protein>
    <recommendedName>
        <fullName evidence="5">Coiled-coil domain-containing protein 181</fullName>
    </recommendedName>
</protein>
<evidence type="ECO:0000256" key="4">
    <source>
        <dbReference type="ARBA" id="ARBA00005737"/>
    </source>
</evidence>
<dbReference type="Proteomes" id="UP001195483">
    <property type="component" value="Unassembled WGS sequence"/>
</dbReference>
<comment type="similarity">
    <text evidence="4">Belongs to the CCDC181 family.</text>
</comment>
<feature type="compositionally biased region" description="Polar residues" evidence="14">
    <location>
        <begin position="249"/>
        <end position="261"/>
    </location>
</feature>
<dbReference type="GO" id="GO:0008017">
    <property type="term" value="F:microtubule binding"/>
    <property type="evidence" value="ECO:0007669"/>
    <property type="project" value="InterPro"/>
</dbReference>
<evidence type="ECO:0000256" key="6">
    <source>
        <dbReference type="ARBA" id="ARBA00022490"/>
    </source>
</evidence>
<evidence type="ECO:0000256" key="7">
    <source>
        <dbReference type="ARBA" id="ARBA00022701"/>
    </source>
</evidence>
<evidence type="ECO:0000256" key="11">
    <source>
        <dbReference type="ARBA" id="ARBA00023212"/>
    </source>
</evidence>
<evidence type="ECO:0000313" key="15">
    <source>
        <dbReference type="EMBL" id="KAK3578093.1"/>
    </source>
</evidence>
<dbReference type="AlphaFoldDB" id="A0AAE0RQW5"/>
<feature type="compositionally biased region" description="Basic and acidic residues" evidence="14">
    <location>
        <begin position="331"/>
        <end position="350"/>
    </location>
</feature>
<feature type="compositionally biased region" description="Basic and acidic residues" evidence="14">
    <location>
        <begin position="124"/>
        <end position="136"/>
    </location>
</feature>
<evidence type="ECO:0000256" key="13">
    <source>
        <dbReference type="ARBA" id="ARBA00047162"/>
    </source>
</evidence>
<keyword evidence="9" id="KW-0175">Coiled coil</keyword>
<comment type="function">
    <text evidence="1">Microtubule-binding protein that localizes to the microtubular manchette of elongating spermatids.</text>
</comment>
<evidence type="ECO:0000256" key="8">
    <source>
        <dbReference type="ARBA" id="ARBA00022846"/>
    </source>
</evidence>
<dbReference type="GO" id="GO:0031514">
    <property type="term" value="C:motile cilium"/>
    <property type="evidence" value="ECO:0007669"/>
    <property type="project" value="UniProtKB-SubCell"/>
</dbReference>
<comment type="subunit">
    <text evidence="13">Homodimer. Interacts with HOOK1. Interacts with HOOK2. Interacts with HOOK3.</text>
</comment>
<keyword evidence="11" id="KW-0206">Cytoskeleton</keyword>
<feature type="region of interest" description="Disordered" evidence="14">
    <location>
        <begin position="1"/>
        <end position="316"/>
    </location>
</feature>
<feature type="compositionally biased region" description="Acidic residues" evidence="14">
    <location>
        <begin position="1"/>
        <end position="11"/>
    </location>
</feature>
<feature type="region of interest" description="Disordered" evidence="14">
    <location>
        <begin position="331"/>
        <end position="381"/>
    </location>
</feature>
<keyword evidence="7" id="KW-0493">Microtubule</keyword>
<evidence type="ECO:0000256" key="5">
    <source>
        <dbReference type="ARBA" id="ARBA00022306"/>
    </source>
</evidence>
<feature type="compositionally biased region" description="Basic and acidic residues" evidence="14">
    <location>
        <begin position="12"/>
        <end position="79"/>
    </location>
</feature>
<organism evidence="15 16">
    <name type="scientific">Potamilus streckersoni</name>
    <dbReference type="NCBI Taxonomy" id="2493646"/>
    <lineage>
        <taxon>Eukaryota</taxon>
        <taxon>Metazoa</taxon>
        <taxon>Spiralia</taxon>
        <taxon>Lophotrochozoa</taxon>
        <taxon>Mollusca</taxon>
        <taxon>Bivalvia</taxon>
        <taxon>Autobranchia</taxon>
        <taxon>Heteroconchia</taxon>
        <taxon>Palaeoheterodonta</taxon>
        <taxon>Unionida</taxon>
        <taxon>Unionoidea</taxon>
        <taxon>Unionidae</taxon>
        <taxon>Ambleminae</taxon>
        <taxon>Lampsilini</taxon>
        <taxon>Potamilus</taxon>
    </lineage>
</organism>
<sequence length="499" mass="58604">MADDDIDDIEKELESFIEKEEKDEQERKEKSEKDPEELEKGQRETLDTKRKETKVLDDSGHSDNEDSEPDDYRITEDQQRALQELENLKKEMDYPDEDPPEYNVKERLKELNQELANDPTPVENNREPKVLFKENLVDLVAPPPEYSDDESKSKSPDNIQPKMEEKENSGKKSEKNKSEKSSSNQVLIERSGTFELVNADDVTAQDMGLPTASVEKAKKNSKNKNQKEPRPPSKPRPATAAESSRRNIRSQTSQKRPLSAQSHNSSSEENYNSPYGLSPEQKQLAKQRAEALEKKKKEDEKKKKEEEEEKQRESMEAFQYWLQKKIELEKKMQKEKNEKNKEANTKEDKNQLTNENDNDEEYAVGKAKDIELINRPDPNALTDEDQHSLLEITEENNNAYKDWLKTKSTQTKKDRLLEKRAQQEMHDGYYIRSRQECDQAFKDWLKHKNAEIRKARALERQKARAIRMAARKSRRSKTLYRAIRENQAFKYVDYYGYRF</sequence>
<evidence type="ECO:0000256" key="10">
    <source>
        <dbReference type="ARBA" id="ARBA00023069"/>
    </source>
</evidence>
<evidence type="ECO:0000313" key="16">
    <source>
        <dbReference type="Proteomes" id="UP001195483"/>
    </source>
</evidence>
<dbReference type="PANTHER" id="PTHR14320">
    <property type="entry name" value="COILED-COIL DOMAIN-CONTAINING PROTEIN 181"/>
    <property type="match status" value="1"/>
</dbReference>
<keyword evidence="6" id="KW-0963">Cytoplasm</keyword>
<evidence type="ECO:0000256" key="2">
    <source>
        <dbReference type="ARBA" id="ARBA00004230"/>
    </source>
</evidence>
<feature type="compositionally biased region" description="Basic and acidic residues" evidence="14">
    <location>
        <begin position="162"/>
        <end position="180"/>
    </location>
</feature>
<comment type="subcellular location">
    <subcellularLocation>
        <location evidence="2">Cell projection</location>
        <location evidence="2">Cilium</location>
        <location evidence="2">Flagellum</location>
    </subcellularLocation>
    <subcellularLocation>
        <location evidence="3">Cytoplasm</location>
        <location evidence="3">Cytoskeleton</location>
    </subcellularLocation>
</comment>
<comment type="caution">
    <text evidence="15">The sequence shown here is derived from an EMBL/GenBank/DDBJ whole genome shotgun (WGS) entry which is preliminary data.</text>
</comment>
<dbReference type="EMBL" id="JAEAOA010000466">
    <property type="protein sequence ID" value="KAK3578093.1"/>
    <property type="molecule type" value="Genomic_DNA"/>
</dbReference>
<keyword evidence="10" id="KW-0969">Cilium</keyword>
<reference evidence="15" key="1">
    <citation type="journal article" date="2021" name="Genome Biol. Evol.">
        <title>A High-Quality Reference Genome for a Parasitic Bivalve with Doubly Uniparental Inheritance (Bivalvia: Unionida).</title>
        <authorList>
            <person name="Smith C.H."/>
        </authorList>
    </citation>
    <scope>NUCLEOTIDE SEQUENCE</scope>
    <source>
        <strain evidence="15">CHS0354</strain>
    </source>
</reference>
<feature type="compositionally biased region" description="Low complexity" evidence="14">
    <location>
        <begin position="262"/>
        <end position="273"/>
    </location>
</feature>
<evidence type="ECO:0000256" key="1">
    <source>
        <dbReference type="ARBA" id="ARBA00002213"/>
    </source>
</evidence>
<evidence type="ECO:0000256" key="3">
    <source>
        <dbReference type="ARBA" id="ARBA00004245"/>
    </source>
</evidence>
<feature type="compositionally biased region" description="Basic and acidic residues" evidence="14">
    <location>
        <begin position="103"/>
        <end position="112"/>
    </location>
</feature>
<keyword evidence="16" id="KW-1185">Reference proteome</keyword>
<evidence type="ECO:0000256" key="9">
    <source>
        <dbReference type="ARBA" id="ARBA00023054"/>
    </source>
</evidence>
<feature type="compositionally biased region" description="Basic and acidic residues" evidence="14">
    <location>
        <begin position="287"/>
        <end position="315"/>
    </location>
</feature>
<keyword evidence="12" id="KW-0966">Cell projection</keyword>
<proteinExistence type="inferred from homology"/>